<dbReference type="InterPro" id="IPR036390">
    <property type="entry name" value="WH_DNA-bd_sf"/>
</dbReference>
<dbReference type="CDD" id="cd00038">
    <property type="entry name" value="CAP_ED"/>
    <property type="match status" value="1"/>
</dbReference>
<keyword evidence="3" id="KW-0804">Transcription</keyword>
<proteinExistence type="predicted"/>
<evidence type="ECO:0000259" key="5">
    <source>
        <dbReference type="PROSITE" id="PS51063"/>
    </source>
</evidence>
<dbReference type="STRING" id="349163.Acry_0576"/>
<dbReference type="SMART" id="SM00419">
    <property type="entry name" value="HTH_CRP"/>
    <property type="match status" value="1"/>
</dbReference>
<dbReference type="AlphaFoldDB" id="A5FW18"/>
<dbReference type="PROSITE" id="PS50042">
    <property type="entry name" value="CNMP_BINDING_3"/>
    <property type="match status" value="1"/>
</dbReference>
<dbReference type="InterPro" id="IPR036388">
    <property type="entry name" value="WH-like_DNA-bd_sf"/>
</dbReference>
<keyword evidence="7" id="KW-1185">Reference proteome</keyword>
<evidence type="ECO:0000313" key="7">
    <source>
        <dbReference type="Proteomes" id="UP000000245"/>
    </source>
</evidence>
<dbReference type="GO" id="GO:0005829">
    <property type="term" value="C:cytosol"/>
    <property type="evidence" value="ECO:0007669"/>
    <property type="project" value="TreeGrafter"/>
</dbReference>
<evidence type="ECO:0000256" key="3">
    <source>
        <dbReference type="ARBA" id="ARBA00023163"/>
    </source>
</evidence>
<dbReference type="PANTHER" id="PTHR24567">
    <property type="entry name" value="CRP FAMILY TRANSCRIPTIONAL REGULATORY PROTEIN"/>
    <property type="match status" value="1"/>
</dbReference>
<dbReference type="PROSITE" id="PS51063">
    <property type="entry name" value="HTH_CRP_2"/>
    <property type="match status" value="1"/>
</dbReference>
<sequence length="235" mass="25628">MLHVAAEPSRSTIANWSAAGEPGFRAGALEAGASLFIEGETVDKIYDLVSGIVRLSKMLPDGRRQILGFLFPGEIFTPSGFAISHGGCATCSADAVTAVEVVTHRLSSFDGLLASRPELTRSLLATAAKSLFMAQQQMLLLGRMSATERLVWFLLRMAEQQDVEAGEPIRLPMSRVDIADYLGLTMETVSRVFRWLRERNIIALKGATEIRIVDPGRARQIADCACSATMPRCRQ</sequence>
<dbReference type="Gene3D" id="2.60.120.10">
    <property type="entry name" value="Jelly Rolls"/>
    <property type="match status" value="1"/>
</dbReference>
<evidence type="ECO:0000259" key="4">
    <source>
        <dbReference type="PROSITE" id="PS50042"/>
    </source>
</evidence>
<dbReference type="InterPro" id="IPR018490">
    <property type="entry name" value="cNMP-bd_dom_sf"/>
</dbReference>
<dbReference type="InterPro" id="IPR012318">
    <property type="entry name" value="HTH_CRP"/>
</dbReference>
<gene>
    <name evidence="6" type="ordered locus">Acry_0576</name>
</gene>
<organism evidence="6 7">
    <name type="scientific">Acidiphilium cryptum (strain JF-5)</name>
    <dbReference type="NCBI Taxonomy" id="349163"/>
    <lineage>
        <taxon>Bacteria</taxon>
        <taxon>Pseudomonadati</taxon>
        <taxon>Pseudomonadota</taxon>
        <taxon>Alphaproteobacteria</taxon>
        <taxon>Acetobacterales</taxon>
        <taxon>Acidocellaceae</taxon>
        <taxon>Acidiphilium</taxon>
    </lineage>
</organism>
<dbReference type="RefSeq" id="WP_007423091.1">
    <property type="nucleotide sequence ID" value="NC_009484.1"/>
</dbReference>
<feature type="domain" description="Cyclic nucleotide-binding" evidence="4">
    <location>
        <begin position="29"/>
        <end position="130"/>
    </location>
</feature>
<dbReference type="SMART" id="SM00100">
    <property type="entry name" value="cNMP"/>
    <property type="match status" value="1"/>
</dbReference>
<dbReference type="GO" id="GO:0003677">
    <property type="term" value="F:DNA binding"/>
    <property type="evidence" value="ECO:0007669"/>
    <property type="project" value="UniProtKB-KW"/>
</dbReference>
<dbReference type="PANTHER" id="PTHR24567:SF75">
    <property type="entry name" value="FUMARATE AND NITRATE REDUCTION REGULATORY PROTEIN"/>
    <property type="match status" value="1"/>
</dbReference>
<keyword evidence="2" id="KW-0238">DNA-binding</keyword>
<dbReference type="KEGG" id="acr:Acry_0576"/>
<evidence type="ECO:0000256" key="1">
    <source>
        <dbReference type="ARBA" id="ARBA00023015"/>
    </source>
</evidence>
<dbReference type="SUPFAM" id="SSF51206">
    <property type="entry name" value="cAMP-binding domain-like"/>
    <property type="match status" value="1"/>
</dbReference>
<dbReference type="InterPro" id="IPR050397">
    <property type="entry name" value="Env_Response_Regulators"/>
</dbReference>
<dbReference type="SUPFAM" id="SSF46785">
    <property type="entry name" value="Winged helix' DNA-binding domain"/>
    <property type="match status" value="1"/>
</dbReference>
<dbReference type="PRINTS" id="PR00034">
    <property type="entry name" value="HTHCRP"/>
</dbReference>
<dbReference type="PROSITE" id="PS00042">
    <property type="entry name" value="HTH_CRP_1"/>
    <property type="match status" value="1"/>
</dbReference>
<dbReference type="EMBL" id="CP000697">
    <property type="protein sequence ID" value="ABQ29800.1"/>
    <property type="molecule type" value="Genomic_DNA"/>
</dbReference>
<evidence type="ECO:0000313" key="6">
    <source>
        <dbReference type="EMBL" id="ABQ29800.1"/>
    </source>
</evidence>
<dbReference type="GO" id="GO:0003700">
    <property type="term" value="F:DNA-binding transcription factor activity"/>
    <property type="evidence" value="ECO:0007669"/>
    <property type="project" value="InterPro"/>
</dbReference>
<feature type="domain" description="HTH crp-type" evidence="5">
    <location>
        <begin position="144"/>
        <end position="216"/>
    </location>
</feature>
<dbReference type="CDD" id="cd00092">
    <property type="entry name" value="HTH_CRP"/>
    <property type="match status" value="1"/>
</dbReference>
<name>A5FW18_ACICJ</name>
<dbReference type="eggNOG" id="COG0664">
    <property type="taxonomic scope" value="Bacteria"/>
</dbReference>
<protein>
    <submittedName>
        <fullName evidence="6">Putative transcriptional regulator, Crp/Fnr family</fullName>
    </submittedName>
</protein>
<evidence type="ECO:0000256" key="2">
    <source>
        <dbReference type="ARBA" id="ARBA00023125"/>
    </source>
</evidence>
<dbReference type="InterPro" id="IPR018335">
    <property type="entry name" value="Tscrpt_reg_HTH_Crp-type_CS"/>
</dbReference>
<accession>A5FW18</accession>
<dbReference type="InterPro" id="IPR000595">
    <property type="entry name" value="cNMP-bd_dom"/>
</dbReference>
<reference evidence="6 7" key="1">
    <citation type="submission" date="2007-05" db="EMBL/GenBank/DDBJ databases">
        <title>Complete sequence of chromosome of Acidiphilium cryptum JF-5.</title>
        <authorList>
            <consortium name="US DOE Joint Genome Institute"/>
            <person name="Copeland A."/>
            <person name="Lucas S."/>
            <person name="Lapidus A."/>
            <person name="Barry K."/>
            <person name="Detter J.C."/>
            <person name="Glavina del Rio T."/>
            <person name="Hammon N."/>
            <person name="Israni S."/>
            <person name="Dalin E."/>
            <person name="Tice H."/>
            <person name="Pitluck S."/>
            <person name="Sims D."/>
            <person name="Brettin T."/>
            <person name="Bruce D."/>
            <person name="Han C."/>
            <person name="Schmutz J."/>
            <person name="Larimer F."/>
            <person name="Land M."/>
            <person name="Hauser L."/>
            <person name="Kyrpides N."/>
            <person name="Kim E."/>
            <person name="Magnuson T."/>
            <person name="Richardson P."/>
        </authorList>
    </citation>
    <scope>NUCLEOTIDE SEQUENCE [LARGE SCALE GENOMIC DNA]</scope>
    <source>
        <strain evidence="6 7">JF-5</strain>
    </source>
</reference>
<dbReference type="HOGENOM" id="CLU_075053_0_1_5"/>
<keyword evidence="1" id="KW-0805">Transcription regulation</keyword>
<dbReference type="InterPro" id="IPR014710">
    <property type="entry name" value="RmlC-like_jellyroll"/>
</dbReference>
<dbReference type="Pfam" id="PF13545">
    <property type="entry name" value="HTH_Crp_2"/>
    <property type="match status" value="1"/>
</dbReference>
<dbReference type="Gene3D" id="1.10.10.10">
    <property type="entry name" value="Winged helix-like DNA-binding domain superfamily/Winged helix DNA-binding domain"/>
    <property type="match status" value="1"/>
</dbReference>
<dbReference type="Pfam" id="PF00027">
    <property type="entry name" value="cNMP_binding"/>
    <property type="match status" value="1"/>
</dbReference>
<dbReference type="Proteomes" id="UP000000245">
    <property type="component" value="Chromosome"/>
</dbReference>